<dbReference type="Proteomes" id="UP000887566">
    <property type="component" value="Unplaced"/>
</dbReference>
<dbReference type="InterPro" id="IPR038732">
    <property type="entry name" value="HpyO/CreE_NAD-binding"/>
</dbReference>
<sequence length="221" mass="24321">MPTQIAVIGGGAGGVAMCLKLYDQISQKIVNNNSGEVVAEITVFEKAAVVGPGLPYSSPYKCHMLNFPKKIMMGVFDSTALDNAAEPDNSSAEDRETIYNSYQETVFPPRHLYGEFLANRAEQVQKAAKKIGVVITFRKGTEVLNVKKLSENQLQLETSAEETFIANYVVLATGHMESSRYRELKGSKGYHHNPFDAKKALESFDPKKDVVIIGTRKTAID</sequence>
<evidence type="ECO:0000259" key="1">
    <source>
        <dbReference type="Pfam" id="PF13454"/>
    </source>
</evidence>
<dbReference type="WBParaSite" id="PSAMB.scaffold11210size3518.g33955.t1">
    <property type="protein sequence ID" value="PSAMB.scaffold11210size3518.g33955.t1"/>
    <property type="gene ID" value="PSAMB.scaffold11210size3518.g33955"/>
</dbReference>
<dbReference type="Pfam" id="PF13454">
    <property type="entry name" value="NAD_binding_9"/>
    <property type="match status" value="1"/>
</dbReference>
<dbReference type="PANTHER" id="PTHR40254:SF1">
    <property type="entry name" value="BLR0577 PROTEIN"/>
    <property type="match status" value="1"/>
</dbReference>
<accession>A0A914UNR5</accession>
<keyword evidence="2" id="KW-1185">Reference proteome</keyword>
<feature type="domain" description="FAD-dependent urate hydroxylase HpyO/Asp monooxygenase CreE-like FAD/NAD(P)-binding" evidence="1">
    <location>
        <begin position="6"/>
        <end position="175"/>
    </location>
</feature>
<name>A0A914UNR5_9BILA</name>
<reference evidence="3" key="1">
    <citation type="submission" date="2022-11" db="UniProtKB">
        <authorList>
            <consortium name="WormBaseParasite"/>
        </authorList>
    </citation>
    <scope>IDENTIFICATION</scope>
</reference>
<dbReference type="Gene3D" id="3.50.50.60">
    <property type="entry name" value="FAD/NAD(P)-binding domain"/>
    <property type="match status" value="1"/>
</dbReference>
<dbReference type="PANTHER" id="PTHR40254">
    <property type="entry name" value="BLR0577 PROTEIN"/>
    <property type="match status" value="1"/>
</dbReference>
<proteinExistence type="predicted"/>
<dbReference type="AlphaFoldDB" id="A0A914UNR5"/>
<evidence type="ECO:0000313" key="2">
    <source>
        <dbReference type="Proteomes" id="UP000887566"/>
    </source>
</evidence>
<dbReference type="InterPro" id="IPR052189">
    <property type="entry name" value="L-asp_N-monooxygenase_NS-form"/>
</dbReference>
<organism evidence="2 3">
    <name type="scientific">Plectus sambesii</name>
    <dbReference type="NCBI Taxonomy" id="2011161"/>
    <lineage>
        <taxon>Eukaryota</taxon>
        <taxon>Metazoa</taxon>
        <taxon>Ecdysozoa</taxon>
        <taxon>Nematoda</taxon>
        <taxon>Chromadorea</taxon>
        <taxon>Plectida</taxon>
        <taxon>Plectina</taxon>
        <taxon>Plectoidea</taxon>
        <taxon>Plectidae</taxon>
        <taxon>Plectus</taxon>
    </lineage>
</organism>
<dbReference type="InterPro" id="IPR036188">
    <property type="entry name" value="FAD/NAD-bd_sf"/>
</dbReference>
<dbReference type="SUPFAM" id="SSF51905">
    <property type="entry name" value="FAD/NAD(P)-binding domain"/>
    <property type="match status" value="1"/>
</dbReference>
<evidence type="ECO:0000313" key="3">
    <source>
        <dbReference type="WBParaSite" id="PSAMB.scaffold11210size3518.g33955.t1"/>
    </source>
</evidence>
<protein>
    <recommendedName>
        <fullName evidence="1">FAD-dependent urate hydroxylase HpyO/Asp monooxygenase CreE-like FAD/NAD(P)-binding domain-containing protein</fullName>
    </recommendedName>
</protein>